<feature type="transmembrane region" description="Helical" evidence="2">
    <location>
        <begin position="79"/>
        <end position="99"/>
    </location>
</feature>
<evidence type="ECO:0000256" key="2">
    <source>
        <dbReference type="SAM" id="Phobius"/>
    </source>
</evidence>
<sequence length="650" mass="70329">MDDLARIQADPRPARGRLRRLISGEGDSSPASAVGPKGLLLLALWSGLVTGAVELTLVLLQRGLVARISLESLRTNRHVAWMIPAADLLIFGAAGLLFAGWERRRPGRAQAPACFAIAAGFALAAFWSVEWLHSAAGVAIAAAVGVKTFGWLNEHAVRMAALARRTLPWMGAGLIGLTIAVAASVASGERRSWAALPAAAKGRPNVLLIVMDDVRAESLSLHGNARPTAPRLEEIAGRGVRFDSARSAAPWTLPSHASMFTGQWPHNLSVDWTHGLDARQPTLAGVLAGEGYATAGFVANTYYCNARYGLDRGFARYEDYLENEAVSLFETVRSASLGKGLLQLLGYSMRFTTADADTRKSAATINAHALDWVDHRPADRPFFLFLNYYDAHGPFLPPKDATRRFGLCGLSEREQVEILKRAHETLANPSASAEDKDRARQQVRDLKRDGYESCIAYLDDQVGRLIDGLRSRGVLDETLVIITSDHGEHFEERGFYGHGLSLYRREIHVPLVILPPSGEVGRRVVPEPVSLRDIPATVLEMAGLGGRSPFPGRPLTRCFRPGAGPPSGPGTAVLSEVGHQTTVAPTPGVPASLSSVQAVTTDHDVYMRNGDGREELYDRRADPDETRNRLEGEAAAAGPLRGLLERAREE</sequence>
<dbReference type="Pfam" id="PF00884">
    <property type="entry name" value="Sulfatase"/>
    <property type="match status" value="1"/>
</dbReference>
<proteinExistence type="predicted"/>
<dbReference type="PANTHER" id="PTHR43751:SF3">
    <property type="entry name" value="SULFATASE N-TERMINAL DOMAIN-CONTAINING PROTEIN"/>
    <property type="match status" value="1"/>
</dbReference>
<dbReference type="GO" id="GO:0004065">
    <property type="term" value="F:arylsulfatase activity"/>
    <property type="evidence" value="ECO:0007669"/>
    <property type="project" value="UniProtKB-EC"/>
</dbReference>
<dbReference type="Gene3D" id="3.40.720.10">
    <property type="entry name" value="Alkaline Phosphatase, subunit A"/>
    <property type="match status" value="1"/>
</dbReference>
<dbReference type="InterPro" id="IPR052701">
    <property type="entry name" value="GAG_Ulvan_Degrading_Sulfatases"/>
</dbReference>
<evidence type="ECO:0000256" key="1">
    <source>
        <dbReference type="SAM" id="MobiDB-lite"/>
    </source>
</evidence>
<evidence type="ECO:0000313" key="4">
    <source>
        <dbReference type="EMBL" id="QEH37485.1"/>
    </source>
</evidence>
<keyword evidence="2" id="KW-0472">Membrane</keyword>
<dbReference type="Proteomes" id="UP000324233">
    <property type="component" value="Chromosome"/>
</dbReference>
<dbReference type="PANTHER" id="PTHR43751">
    <property type="entry name" value="SULFATASE"/>
    <property type="match status" value="1"/>
</dbReference>
<keyword evidence="2" id="KW-0812">Transmembrane</keyword>
<feature type="transmembrane region" description="Helical" evidence="2">
    <location>
        <begin position="111"/>
        <end position="129"/>
    </location>
</feature>
<evidence type="ECO:0000313" key="5">
    <source>
        <dbReference type="Proteomes" id="UP000324233"/>
    </source>
</evidence>
<feature type="compositionally biased region" description="Basic and acidic residues" evidence="1">
    <location>
        <begin position="609"/>
        <end position="632"/>
    </location>
</feature>
<evidence type="ECO:0000259" key="3">
    <source>
        <dbReference type="Pfam" id="PF00884"/>
    </source>
</evidence>
<dbReference type="SUPFAM" id="SSF53649">
    <property type="entry name" value="Alkaline phosphatase-like"/>
    <property type="match status" value="1"/>
</dbReference>
<dbReference type="EMBL" id="CP042997">
    <property type="protein sequence ID" value="QEH37485.1"/>
    <property type="molecule type" value="Genomic_DNA"/>
</dbReference>
<dbReference type="EC" id="3.1.6.1" evidence="4"/>
<feature type="transmembrane region" description="Helical" evidence="2">
    <location>
        <begin position="39"/>
        <end position="59"/>
    </location>
</feature>
<reference evidence="4 5" key="1">
    <citation type="submission" date="2019-08" db="EMBL/GenBank/DDBJ databases">
        <title>Deep-cultivation of Planctomycetes and their phenomic and genomic characterization uncovers novel biology.</title>
        <authorList>
            <person name="Wiegand S."/>
            <person name="Jogler M."/>
            <person name="Boedeker C."/>
            <person name="Pinto D."/>
            <person name="Vollmers J."/>
            <person name="Rivas-Marin E."/>
            <person name="Kohn T."/>
            <person name="Peeters S.H."/>
            <person name="Heuer A."/>
            <person name="Rast P."/>
            <person name="Oberbeckmann S."/>
            <person name="Bunk B."/>
            <person name="Jeske O."/>
            <person name="Meyerdierks A."/>
            <person name="Storesund J.E."/>
            <person name="Kallscheuer N."/>
            <person name="Luecker S."/>
            <person name="Lage O.M."/>
            <person name="Pohl T."/>
            <person name="Merkel B.J."/>
            <person name="Hornburger P."/>
            <person name="Mueller R.-W."/>
            <person name="Bruemmer F."/>
            <person name="Labrenz M."/>
            <person name="Spormann A.M."/>
            <person name="Op den Camp H."/>
            <person name="Overmann J."/>
            <person name="Amann R."/>
            <person name="Jetten M.S.M."/>
            <person name="Mascher T."/>
            <person name="Medema M.H."/>
            <person name="Devos D.P."/>
            <person name="Kaster A.-K."/>
            <person name="Ovreas L."/>
            <person name="Rohde M."/>
            <person name="Galperin M.Y."/>
            <person name="Jogler C."/>
        </authorList>
    </citation>
    <scope>NUCLEOTIDE SEQUENCE [LARGE SCALE GENOMIC DNA]</scope>
    <source>
        <strain evidence="4 5">OJF2</strain>
    </source>
</reference>
<protein>
    <submittedName>
        <fullName evidence="4">Arylsulfatase</fullName>
        <ecNumber evidence="4">3.1.6.1</ecNumber>
    </submittedName>
</protein>
<feature type="transmembrane region" description="Helical" evidence="2">
    <location>
        <begin position="166"/>
        <end position="186"/>
    </location>
</feature>
<dbReference type="RefSeq" id="WP_168222124.1">
    <property type="nucleotide sequence ID" value="NZ_CP042997.1"/>
</dbReference>
<feature type="transmembrane region" description="Helical" evidence="2">
    <location>
        <begin position="135"/>
        <end position="154"/>
    </location>
</feature>
<keyword evidence="5" id="KW-1185">Reference proteome</keyword>
<dbReference type="KEGG" id="agv:OJF2_60760"/>
<dbReference type="CDD" id="cd16148">
    <property type="entry name" value="sulfatase_like"/>
    <property type="match status" value="1"/>
</dbReference>
<organism evidence="4 5">
    <name type="scientific">Aquisphaera giovannonii</name>
    <dbReference type="NCBI Taxonomy" id="406548"/>
    <lineage>
        <taxon>Bacteria</taxon>
        <taxon>Pseudomonadati</taxon>
        <taxon>Planctomycetota</taxon>
        <taxon>Planctomycetia</taxon>
        <taxon>Isosphaerales</taxon>
        <taxon>Isosphaeraceae</taxon>
        <taxon>Aquisphaera</taxon>
    </lineage>
</organism>
<keyword evidence="2" id="KW-1133">Transmembrane helix</keyword>
<keyword evidence="4" id="KW-0378">Hydrolase</keyword>
<dbReference type="InterPro" id="IPR017850">
    <property type="entry name" value="Alkaline_phosphatase_core_sf"/>
</dbReference>
<dbReference type="AlphaFoldDB" id="A0A5B9WBS6"/>
<accession>A0A5B9WBS6</accession>
<name>A0A5B9WBS6_9BACT</name>
<gene>
    <name evidence="4" type="ORF">OJF2_60760</name>
</gene>
<dbReference type="InterPro" id="IPR000917">
    <property type="entry name" value="Sulfatase_N"/>
</dbReference>
<feature type="region of interest" description="Disordered" evidence="1">
    <location>
        <begin position="609"/>
        <end position="650"/>
    </location>
</feature>
<feature type="domain" description="Sulfatase N-terminal" evidence="3">
    <location>
        <begin position="204"/>
        <end position="543"/>
    </location>
</feature>